<dbReference type="AlphaFoldDB" id="A0A175RNF5"/>
<keyword evidence="2" id="KW-1185">Reference proteome</keyword>
<organism evidence="1 2">
    <name type="scientific">Aureimonas ureilytica</name>
    <dbReference type="NCBI Taxonomy" id="401562"/>
    <lineage>
        <taxon>Bacteria</taxon>
        <taxon>Pseudomonadati</taxon>
        <taxon>Pseudomonadota</taxon>
        <taxon>Alphaproteobacteria</taxon>
        <taxon>Hyphomicrobiales</taxon>
        <taxon>Aurantimonadaceae</taxon>
        <taxon>Aureimonas</taxon>
    </lineage>
</organism>
<dbReference type="PATRIC" id="fig|401562.4.peg.2955"/>
<reference evidence="1 2" key="1">
    <citation type="journal article" date="2016" name="Front. Microbiol.">
        <title>Genomic Resource of Rice Seed Associated Bacteria.</title>
        <authorList>
            <person name="Midha S."/>
            <person name="Bansal K."/>
            <person name="Sharma S."/>
            <person name="Kumar N."/>
            <person name="Patil P.P."/>
            <person name="Chaudhry V."/>
            <person name="Patil P.B."/>
        </authorList>
    </citation>
    <scope>NUCLEOTIDE SEQUENCE [LARGE SCALE GENOMIC DNA]</scope>
    <source>
        <strain evidence="1 2">NS365</strain>
    </source>
</reference>
<protein>
    <submittedName>
        <fullName evidence="1">Uncharacterized protein</fullName>
    </submittedName>
</protein>
<name>A0A175RNF5_9HYPH</name>
<proteinExistence type="predicted"/>
<evidence type="ECO:0000313" key="2">
    <source>
        <dbReference type="Proteomes" id="UP000078529"/>
    </source>
</evidence>
<accession>A0A175RNF5</accession>
<sequence>MFVLEGTDPRQPAFPIEPQRLRTRVRERAEEQAVTLTDAQKAAIRTLANELHRLNQAVMEAVASGVSIEFVRGSRHHGGEGSFGDLLIPRITGAN</sequence>
<comment type="caution">
    <text evidence="1">The sequence shown here is derived from an EMBL/GenBank/DDBJ whole genome shotgun (WGS) entry which is preliminary data.</text>
</comment>
<dbReference type="Proteomes" id="UP000078529">
    <property type="component" value="Unassembled WGS sequence"/>
</dbReference>
<gene>
    <name evidence="1" type="ORF">NS365_15705</name>
</gene>
<evidence type="ECO:0000313" key="1">
    <source>
        <dbReference type="EMBL" id="KTR04319.1"/>
    </source>
</evidence>
<dbReference type="EMBL" id="LDQA01000038">
    <property type="protein sequence ID" value="KTR04319.1"/>
    <property type="molecule type" value="Genomic_DNA"/>
</dbReference>
<dbReference type="RefSeq" id="WP_058601234.1">
    <property type="nucleotide sequence ID" value="NZ_LDQA01000038.1"/>
</dbReference>